<gene>
    <name evidence="1" type="ORF">NM688_g2416</name>
</gene>
<dbReference type="Proteomes" id="UP001148662">
    <property type="component" value="Unassembled WGS sequence"/>
</dbReference>
<organism evidence="1 2">
    <name type="scientific">Phlebia brevispora</name>
    <dbReference type="NCBI Taxonomy" id="194682"/>
    <lineage>
        <taxon>Eukaryota</taxon>
        <taxon>Fungi</taxon>
        <taxon>Dikarya</taxon>
        <taxon>Basidiomycota</taxon>
        <taxon>Agaricomycotina</taxon>
        <taxon>Agaricomycetes</taxon>
        <taxon>Polyporales</taxon>
        <taxon>Meruliaceae</taxon>
        <taxon>Phlebia</taxon>
    </lineage>
</organism>
<dbReference type="EMBL" id="JANHOG010000304">
    <property type="protein sequence ID" value="KAJ3555726.1"/>
    <property type="molecule type" value="Genomic_DNA"/>
</dbReference>
<evidence type="ECO:0000313" key="2">
    <source>
        <dbReference type="Proteomes" id="UP001148662"/>
    </source>
</evidence>
<sequence>MEHNQTTTHHPLPDGHYTIASQASNHFVGRKIAEDMSLLPKKVYTLRPSVDGPDGVPHDWNFLWQIEQIHDGLYKLKVVGSPVGNRGGRLYAFLAEQDLHCVGKWRLVPVPQMGKDAYLIELHDTSLGWVASAEKVPEDKQVRISDAVPA</sequence>
<protein>
    <submittedName>
        <fullName evidence="1">Uncharacterized protein</fullName>
    </submittedName>
</protein>
<evidence type="ECO:0000313" key="1">
    <source>
        <dbReference type="EMBL" id="KAJ3555726.1"/>
    </source>
</evidence>
<reference evidence="1" key="1">
    <citation type="submission" date="2022-07" db="EMBL/GenBank/DDBJ databases">
        <title>Genome Sequence of Phlebia brevispora.</title>
        <authorList>
            <person name="Buettner E."/>
        </authorList>
    </citation>
    <scope>NUCLEOTIDE SEQUENCE</scope>
    <source>
        <strain evidence="1">MPL23</strain>
    </source>
</reference>
<name>A0ACC1T8J3_9APHY</name>
<proteinExistence type="predicted"/>
<comment type="caution">
    <text evidence="1">The sequence shown here is derived from an EMBL/GenBank/DDBJ whole genome shotgun (WGS) entry which is preliminary data.</text>
</comment>
<keyword evidence="2" id="KW-1185">Reference proteome</keyword>
<accession>A0ACC1T8J3</accession>